<dbReference type="Pfam" id="PF12937">
    <property type="entry name" value="F-box-like"/>
    <property type="match status" value="1"/>
</dbReference>
<protein>
    <recommendedName>
        <fullName evidence="2">F-box domain-containing protein</fullName>
    </recommendedName>
</protein>
<dbReference type="CDD" id="cd22119">
    <property type="entry name" value="F-box_FBXL6"/>
    <property type="match status" value="1"/>
</dbReference>
<dbReference type="OrthoDB" id="3134645at2759"/>
<proteinExistence type="predicted"/>
<dbReference type="EMBL" id="CAJVCH010570851">
    <property type="protein sequence ID" value="CAG7836025.1"/>
    <property type="molecule type" value="Genomic_DNA"/>
</dbReference>
<evidence type="ECO:0000256" key="1">
    <source>
        <dbReference type="SAM" id="MobiDB-lite"/>
    </source>
</evidence>
<organism evidence="3 4">
    <name type="scientific">Allacma fusca</name>
    <dbReference type="NCBI Taxonomy" id="39272"/>
    <lineage>
        <taxon>Eukaryota</taxon>
        <taxon>Metazoa</taxon>
        <taxon>Ecdysozoa</taxon>
        <taxon>Arthropoda</taxon>
        <taxon>Hexapoda</taxon>
        <taxon>Collembola</taxon>
        <taxon>Symphypleona</taxon>
        <taxon>Sminthuridae</taxon>
        <taxon>Allacma</taxon>
    </lineage>
</organism>
<evidence type="ECO:0000313" key="3">
    <source>
        <dbReference type="EMBL" id="CAG7836025.1"/>
    </source>
</evidence>
<evidence type="ECO:0000259" key="2">
    <source>
        <dbReference type="Pfam" id="PF12937"/>
    </source>
</evidence>
<accession>A0A8J2PT78</accession>
<feature type="region of interest" description="Disordered" evidence="1">
    <location>
        <begin position="197"/>
        <end position="232"/>
    </location>
</feature>
<feature type="region of interest" description="Disordered" evidence="1">
    <location>
        <begin position="132"/>
        <end position="160"/>
    </location>
</feature>
<dbReference type="InterPro" id="IPR006553">
    <property type="entry name" value="Leu-rich_rpt_Cys-con_subtyp"/>
</dbReference>
<reference evidence="3" key="1">
    <citation type="submission" date="2021-06" db="EMBL/GenBank/DDBJ databases">
        <authorList>
            <person name="Hodson N. C."/>
            <person name="Mongue J. A."/>
            <person name="Jaron S. K."/>
        </authorList>
    </citation>
    <scope>NUCLEOTIDE SEQUENCE</scope>
</reference>
<dbReference type="AlphaFoldDB" id="A0A8J2PT78"/>
<feature type="compositionally biased region" description="Basic residues" evidence="1">
    <location>
        <begin position="197"/>
        <end position="220"/>
    </location>
</feature>
<feature type="domain" description="F-box" evidence="2">
    <location>
        <begin position="269"/>
        <end position="317"/>
    </location>
</feature>
<dbReference type="SMART" id="SM00367">
    <property type="entry name" value="LRR_CC"/>
    <property type="match status" value="3"/>
</dbReference>
<dbReference type="PANTHER" id="PTHR38926:SF5">
    <property type="entry name" value="F-BOX AND LEUCINE-RICH REPEAT PROTEIN 6"/>
    <property type="match status" value="1"/>
</dbReference>
<dbReference type="PANTHER" id="PTHR38926">
    <property type="entry name" value="F-BOX DOMAIN CONTAINING PROTEIN, EXPRESSED"/>
    <property type="match status" value="1"/>
</dbReference>
<dbReference type="Proteomes" id="UP000708208">
    <property type="component" value="Unassembled WGS sequence"/>
</dbReference>
<evidence type="ECO:0000313" key="4">
    <source>
        <dbReference type="Proteomes" id="UP000708208"/>
    </source>
</evidence>
<dbReference type="GO" id="GO:0019005">
    <property type="term" value="C:SCF ubiquitin ligase complex"/>
    <property type="evidence" value="ECO:0007669"/>
    <property type="project" value="InterPro"/>
</dbReference>
<dbReference type="InterPro" id="IPR001810">
    <property type="entry name" value="F-box_dom"/>
</dbReference>
<dbReference type="InterPro" id="IPR047922">
    <property type="entry name" value="FBXL6_F-box"/>
</dbReference>
<gene>
    <name evidence="3" type="ORF">AFUS01_LOCUS45319</name>
</gene>
<keyword evidence="4" id="KW-1185">Reference proteome</keyword>
<comment type="caution">
    <text evidence="3">The sequence shown here is derived from an EMBL/GenBank/DDBJ whole genome shotgun (WGS) entry which is preliminary data.</text>
</comment>
<name>A0A8J2PT78_9HEXA</name>
<feature type="region of interest" description="Disordered" evidence="1">
    <location>
        <begin position="21"/>
        <end position="40"/>
    </location>
</feature>
<sequence>MAMNGFNNPQLAVTQQLPADSSGIINMSSPSGSSDSGSSGIELRQTRLTAGHGVVTSGKNMNLMAKVQKMNPSKSVVAVESLSPKKLSSSVEERQKTDLFLSQFQAQMSQMKSAMDAVQHEMLVHKSSALKPVRGGAGRGRGVQITESRRGRGRGRGRSISTIPSAVNVLAQPGATPSSVMYQSQISASNGLKLKIRKSPNHSKRGAHLRGHKRGKMKRRKGDEDEDDVSDMDTDVHLVARPSSSGDFVINCENGDQSAGTKPSGWGDQLPEDILIKIFSMVVKDDGCIPFLVRATKVCRLWRKVASKPELWTSIDLTSARIKDVYRSERNLAYLLEYRFFHVRHLNLGGWSSAVTSATVDILVKNCKSLESLFVSSCQKLTGSNLKTITDSCPSLQKLDLSAISAAYNTKSAVSPSAIGDAAEVLGPRLTHLSLANNCLPSCPQIVYSLAEYCPNLEVLDLSNVTSPRRDTIIIRVETLQQGCPVLRVLRLTNTEIALSETSLKDQASSPGFPKLEELSLAVDPKRCQGMDDSDLERIVKSSIKLRLLDVRGCTKISDSGLVRVPAWDLEHLYLSGCFATKSSNDGLELIVRKWKHSFKEIDFAWTPNEDAINLAIKALAEKDDNDLIPPVKKLDLLGSSVSFDCVKVALSTCTYLVSLNLTSCRALPRGIKRNYPTPWDVATLREQILSGKYDENINEK</sequence>